<gene>
    <name evidence="1" type="ORF">BDV96DRAFT_479868</name>
</gene>
<keyword evidence="2" id="KW-1185">Reference proteome</keyword>
<name>A0A6A5ZS73_9PLEO</name>
<protein>
    <submittedName>
        <fullName evidence="1">Uncharacterized protein</fullName>
    </submittedName>
</protein>
<dbReference type="EMBL" id="ML977312">
    <property type="protein sequence ID" value="KAF2121091.1"/>
    <property type="molecule type" value="Genomic_DNA"/>
</dbReference>
<sequence>YYNVEDLNSWKLRQGNDYRGPPRANFIAAANHIRNLLDGKSINWAAIGGLPLLCLGSRRDMMDIHIVYEAKEYNRLLKKLEHDQRIRLPKGMNSLFPAKILIQTGPQFKDNCTESRDVEVNLLPPG</sequence>
<dbReference type="Proteomes" id="UP000799770">
    <property type="component" value="Unassembled WGS sequence"/>
</dbReference>
<accession>A0A6A5ZS73</accession>
<proteinExistence type="predicted"/>
<evidence type="ECO:0000313" key="2">
    <source>
        <dbReference type="Proteomes" id="UP000799770"/>
    </source>
</evidence>
<reference evidence="1" key="1">
    <citation type="journal article" date="2020" name="Stud. Mycol.">
        <title>101 Dothideomycetes genomes: a test case for predicting lifestyles and emergence of pathogens.</title>
        <authorList>
            <person name="Haridas S."/>
            <person name="Albert R."/>
            <person name="Binder M."/>
            <person name="Bloem J."/>
            <person name="Labutti K."/>
            <person name="Salamov A."/>
            <person name="Andreopoulos B."/>
            <person name="Baker S."/>
            <person name="Barry K."/>
            <person name="Bills G."/>
            <person name="Bluhm B."/>
            <person name="Cannon C."/>
            <person name="Castanera R."/>
            <person name="Culley D."/>
            <person name="Daum C."/>
            <person name="Ezra D."/>
            <person name="Gonzalez J."/>
            <person name="Henrissat B."/>
            <person name="Kuo A."/>
            <person name="Liang C."/>
            <person name="Lipzen A."/>
            <person name="Lutzoni F."/>
            <person name="Magnuson J."/>
            <person name="Mondo S."/>
            <person name="Nolan M."/>
            <person name="Ohm R."/>
            <person name="Pangilinan J."/>
            <person name="Park H.-J."/>
            <person name="Ramirez L."/>
            <person name="Alfaro M."/>
            <person name="Sun H."/>
            <person name="Tritt A."/>
            <person name="Yoshinaga Y."/>
            <person name="Zwiers L.-H."/>
            <person name="Turgeon B."/>
            <person name="Goodwin S."/>
            <person name="Spatafora J."/>
            <person name="Crous P."/>
            <person name="Grigoriev I."/>
        </authorList>
    </citation>
    <scope>NUCLEOTIDE SEQUENCE</scope>
    <source>
        <strain evidence="1">CBS 627.86</strain>
    </source>
</reference>
<evidence type="ECO:0000313" key="1">
    <source>
        <dbReference type="EMBL" id="KAF2121091.1"/>
    </source>
</evidence>
<feature type="non-terminal residue" evidence="1">
    <location>
        <position position="1"/>
    </location>
</feature>
<dbReference type="AlphaFoldDB" id="A0A6A5ZS73"/>
<organism evidence="1 2">
    <name type="scientific">Lophiotrema nucula</name>
    <dbReference type="NCBI Taxonomy" id="690887"/>
    <lineage>
        <taxon>Eukaryota</taxon>
        <taxon>Fungi</taxon>
        <taxon>Dikarya</taxon>
        <taxon>Ascomycota</taxon>
        <taxon>Pezizomycotina</taxon>
        <taxon>Dothideomycetes</taxon>
        <taxon>Pleosporomycetidae</taxon>
        <taxon>Pleosporales</taxon>
        <taxon>Lophiotremataceae</taxon>
        <taxon>Lophiotrema</taxon>
    </lineage>
</organism>
<feature type="non-terminal residue" evidence="1">
    <location>
        <position position="126"/>
    </location>
</feature>
<dbReference type="OrthoDB" id="10066232at2759"/>